<accession>A0A4Q1UJU1</accession>
<dbReference type="InterPro" id="IPR058782">
    <property type="entry name" value="GIY_YIG_3"/>
</dbReference>
<organism evidence="3 4">
    <name type="scientific">Bradyrhizobium betae</name>
    <dbReference type="NCBI Taxonomy" id="244734"/>
    <lineage>
        <taxon>Bacteria</taxon>
        <taxon>Pseudomonadati</taxon>
        <taxon>Pseudomonadota</taxon>
        <taxon>Alphaproteobacteria</taxon>
        <taxon>Hyphomicrobiales</taxon>
        <taxon>Nitrobacteraceae</taxon>
        <taxon>Bradyrhizobium</taxon>
    </lineage>
</organism>
<keyword evidence="4" id="KW-1185">Reference proteome</keyword>
<evidence type="ECO:0008006" key="5">
    <source>
        <dbReference type="Google" id="ProtNLM"/>
    </source>
</evidence>
<feature type="domain" description="DUF6884" evidence="1">
    <location>
        <begin position="1"/>
        <end position="112"/>
    </location>
</feature>
<dbReference type="Pfam" id="PF21818">
    <property type="entry name" value="DUF6884"/>
    <property type="match status" value="1"/>
</dbReference>
<feature type="domain" description="GIY-YIG" evidence="2">
    <location>
        <begin position="119"/>
        <end position="342"/>
    </location>
</feature>
<dbReference type="EMBL" id="MZXW01000053">
    <property type="protein sequence ID" value="RXT35183.1"/>
    <property type="molecule type" value="Genomic_DNA"/>
</dbReference>
<gene>
    <name evidence="3" type="ORF">B5V03_35460</name>
</gene>
<sequence>MYVSPLYRKSLQLTELWGVPFYILSAKYGLLRPDELIEPYEQTLKTATKKEKQEWAQRVDKQLRELQTKDFIVLAGDDYFAPLVEAGSSDPLNYFTPMRSLSLGTRLAFLNEAIKIERRGAAIRSAYALFERISESRTPPRLADLLATDLPSHGVYFFFDGSEATRFSTVFPRLVRIGTHGISAGSTATLRNRLRTHFGTKAGQGNHRASVFRLHVGRALIERDSLQDQYPDWGKGQSAPRDITDREAALEARVSQYIGNLRVLAIPVIDTAGKSSMRATVERQFIAMFTEHLCALESGSPNWLGKFSDKASIKETGLWNVRDVGEQYDLKFLALLEAYLNKNGYR</sequence>
<dbReference type="OrthoDB" id="7107773at2"/>
<dbReference type="Pfam" id="PF26468">
    <property type="entry name" value="GIY_YIG_3"/>
    <property type="match status" value="1"/>
</dbReference>
<protein>
    <recommendedName>
        <fullName evidence="5">GIY-YIG nuclease family protein</fullName>
    </recommendedName>
</protein>
<dbReference type="InterPro" id="IPR049251">
    <property type="entry name" value="DUF6884"/>
</dbReference>
<comment type="caution">
    <text evidence="3">The sequence shown here is derived from an EMBL/GenBank/DDBJ whole genome shotgun (WGS) entry which is preliminary data.</text>
</comment>
<evidence type="ECO:0000259" key="2">
    <source>
        <dbReference type="Pfam" id="PF26468"/>
    </source>
</evidence>
<proteinExistence type="predicted"/>
<reference evidence="3 4" key="1">
    <citation type="submission" date="2017-03" db="EMBL/GenBank/DDBJ databases">
        <authorList>
            <person name="Safronova V.I."/>
            <person name="Sazanova A.L."/>
            <person name="Chirak E.R."/>
        </authorList>
    </citation>
    <scope>NUCLEOTIDE SEQUENCE [LARGE SCALE GENOMIC DNA]</scope>
    <source>
        <strain evidence="3 4">Opo-243</strain>
    </source>
</reference>
<dbReference type="Proteomes" id="UP000290819">
    <property type="component" value="Unassembled WGS sequence"/>
</dbReference>
<evidence type="ECO:0000313" key="4">
    <source>
        <dbReference type="Proteomes" id="UP000290819"/>
    </source>
</evidence>
<evidence type="ECO:0000313" key="3">
    <source>
        <dbReference type="EMBL" id="RXT35183.1"/>
    </source>
</evidence>
<dbReference type="AlphaFoldDB" id="A0A4Q1UJU1"/>
<name>A0A4Q1UJU1_9BRAD</name>
<evidence type="ECO:0000259" key="1">
    <source>
        <dbReference type="Pfam" id="PF21818"/>
    </source>
</evidence>